<dbReference type="InterPro" id="IPR008972">
    <property type="entry name" value="Cupredoxin"/>
</dbReference>
<sequence>MKKLVLFCSIVFLFTFCTNRTSEETTASEAPTQEELLQQGQVNVQTQGMEFLVADTLYSGWNELIYDNQSAEVHFVLMDFYPEGKTVEDTKKEVLPPFDEGMKKIIDGQMDEAVAAFGKLPEWFFSVQYHGGTGLISPGQTAKSTIFLSPGLYVMECYVKAANGEWHTSHGMIKQIIVRDSSTSKAAPSPNASITISSTEGIQMANPPGLGSQIMEVKFQDQKVYEHFVGHDVNLVRYEDDASLDSLQYWLSWMNPAGLRTPAPEGFTFLGGMNNLGEGGKGYFEAELIPGNYVLISEVPEAEKKGLIAKFQLK</sequence>
<dbReference type="SUPFAM" id="SSF49503">
    <property type="entry name" value="Cupredoxins"/>
    <property type="match status" value="1"/>
</dbReference>
<reference evidence="1 2" key="1">
    <citation type="submission" date="2017-05" db="EMBL/GenBank/DDBJ databases">
        <authorList>
            <person name="Varghese N."/>
            <person name="Submissions S."/>
        </authorList>
    </citation>
    <scope>NUCLEOTIDE SEQUENCE [LARGE SCALE GENOMIC DNA]</scope>
    <source>
        <strain evidence="1 2">DSM 15360</strain>
    </source>
</reference>
<evidence type="ECO:0000313" key="2">
    <source>
        <dbReference type="Proteomes" id="UP001157915"/>
    </source>
</evidence>
<protein>
    <recommendedName>
        <fullName evidence="3">Lipoprotein</fullName>
    </recommendedName>
</protein>
<evidence type="ECO:0000313" key="1">
    <source>
        <dbReference type="EMBL" id="SMP31856.1"/>
    </source>
</evidence>
<keyword evidence="2" id="KW-1185">Reference proteome</keyword>
<name>A0ABY1PE71_9BACT</name>
<proteinExistence type="predicted"/>
<gene>
    <name evidence="1" type="ORF">SAMN06265367_107224</name>
</gene>
<organism evidence="1 2">
    <name type="scientific">Algoriphagus winogradskyi</name>
    <dbReference type="NCBI Taxonomy" id="237017"/>
    <lineage>
        <taxon>Bacteria</taxon>
        <taxon>Pseudomonadati</taxon>
        <taxon>Bacteroidota</taxon>
        <taxon>Cytophagia</taxon>
        <taxon>Cytophagales</taxon>
        <taxon>Cyclobacteriaceae</taxon>
        <taxon>Algoriphagus</taxon>
    </lineage>
</organism>
<dbReference type="RefSeq" id="WP_283414236.1">
    <property type="nucleotide sequence ID" value="NZ_FXUA01000007.1"/>
</dbReference>
<accession>A0ABY1PE71</accession>
<dbReference type="EMBL" id="FXUA01000007">
    <property type="protein sequence ID" value="SMP31856.1"/>
    <property type="molecule type" value="Genomic_DNA"/>
</dbReference>
<comment type="caution">
    <text evidence="1">The sequence shown here is derived from an EMBL/GenBank/DDBJ whole genome shotgun (WGS) entry which is preliminary data.</text>
</comment>
<dbReference type="Proteomes" id="UP001157915">
    <property type="component" value="Unassembled WGS sequence"/>
</dbReference>
<evidence type="ECO:0008006" key="3">
    <source>
        <dbReference type="Google" id="ProtNLM"/>
    </source>
</evidence>